<dbReference type="Proteomes" id="UP001328733">
    <property type="component" value="Unassembled WGS sequence"/>
</dbReference>
<reference evidence="2 3" key="1">
    <citation type="submission" date="2024-01" db="EMBL/GenBank/DDBJ databases">
        <title>Genomic insights into the taxonomy and metabolism of the cyanobacterium Pannus brasiliensis CCIBt3594.</title>
        <authorList>
            <person name="Machado M."/>
            <person name="Botero N.B."/>
            <person name="Andreote A.P.D."/>
            <person name="Feitosa A.M.T."/>
            <person name="Popin R."/>
            <person name="Sivonen K."/>
            <person name="Fiore M.F."/>
        </authorList>
    </citation>
    <scope>NUCLEOTIDE SEQUENCE [LARGE SCALE GENOMIC DNA]</scope>
    <source>
        <strain evidence="2 3">CCIBt3594</strain>
    </source>
</reference>
<evidence type="ECO:0000256" key="1">
    <source>
        <dbReference type="SAM" id="MobiDB-lite"/>
    </source>
</evidence>
<evidence type="ECO:0000313" key="3">
    <source>
        <dbReference type="Proteomes" id="UP001328733"/>
    </source>
</evidence>
<comment type="caution">
    <text evidence="2">The sequence shown here is derived from an EMBL/GenBank/DDBJ whole genome shotgun (WGS) entry which is preliminary data.</text>
</comment>
<dbReference type="SUPFAM" id="SSF103196">
    <property type="entry name" value="Roadblock/LC7 domain"/>
    <property type="match status" value="1"/>
</dbReference>
<feature type="region of interest" description="Disordered" evidence="1">
    <location>
        <begin position="342"/>
        <end position="365"/>
    </location>
</feature>
<dbReference type="Gene3D" id="3.30.450.30">
    <property type="entry name" value="Dynein light chain 2a, cytoplasmic"/>
    <property type="match status" value="1"/>
</dbReference>
<evidence type="ECO:0000313" key="2">
    <source>
        <dbReference type="EMBL" id="MEG3439142.1"/>
    </source>
</evidence>
<organism evidence="2 3">
    <name type="scientific">Pannus brasiliensis CCIBt3594</name>
    <dbReference type="NCBI Taxonomy" id="1427578"/>
    <lineage>
        <taxon>Bacteria</taxon>
        <taxon>Bacillati</taxon>
        <taxon>Cyanobacteriota</taxon>
        <taxon>Cyanophyceae</taxon>
        <taxon>Oscillatoriophycideae</taxon>
        <taxon>Chroococcales</taxon>
        <taxon>Microcystaceae</taxon>
        <taxon>Pannus</taxon>
    </lineage>
</organism>
<gene>
    <name evidence="2" type="ORF">V0288_18595</name>
</gene>
<proteinExistence type="predicted"/>
<keyword evidence="3" id="KW-1185">Reference proteome</keyword>
<dbReference type="EMBL" id="JBAFSM010000041">
    <property type="protein sequence ID" value="MEG3439142.1"/>
    <property type="molecule type" value="Genomic_DNA"/>
</dbReference>
<dbReference type="RefSeq" id="WP_332866623.1">
    <property type="nucleotide sequence ID" value="NZ_JBAFSM010000041.1"/>
</dbReference>
<dbReference type="AlphaFoldDB" id="A0AAW9QMX1"/>
<name>A0AAW9QMX1_9CHRO</name>
<evidence type="ECO:0008006" key="4">
    <source>
        <dbReference type="Google" id="ProtNLM"/>
    </source>
</evidence>
<accession>A0AAW9QMX1</accession>
<protein>
    <recommendedName>
        <fullName evidence="4">Roadblock/LAMTOR2 domain-containing protein</fullName>
    </recommendedName>
</protein>
<sequence length="365" mass="41043">MSLVVEQLIYSSFERVGFKYIASANIPLSIQQVFSQNIVSRLWDTYNPPPRNHKGVYLYQIARDKTLFGWLRHDGTDEFGRLDVPYFHGYYLTETLDSQLLVKVLACLEAGPMERFARNQPVILSDRVEIPDHYRSDTFDMGIKLSKDIRLFSHRQLREGKLLQWYVSAKETVSPPKKPTNGSRESALAKIETDSIAPVHTSEIERVVRELMAKPISIEGIALVSPEGQPLMPAIGIEENSSLLLSGTMLYLANNTLEELAWDSVEQIAIRGRQGNLILTACTSEAYLLVKTGRVVSGLIEAEIRKTRAKLRILLGNSLPSNESSPSPPFKARFDSSRTVSPLDTVFYDPDDADADADATRLERR</sequence>